<reference evidence="2 3" key="1">
    <citation type="journal article" date="2013" name="Genome Biol. Evol.">
        <title>Comparison of metabolic capacities and inference of gene content evolution in mosquito-associated Spiroplasma diminutum and S. taiwanense.</title>
        <authorList>
            <person name="Lo W.S."/>
            <person name="Ku C."/>
            <person name="Chen L.L."/>
            <person name="Chang T.H."/>
            <person name="Kuo C.H."/>
        </authorList>
    </citation>
    <scope>NUCLEOTIDE SEQUENCE [LARGE SCALE GENOMIC DNA]</scope>
    <source>
        <strain evidence="2">CT-1</strain>
    </source>
</reference>
<dbReference type="HOGENOM" id="CLU_2318701_0_0_14"/>
<keyword evidence="1" id="KW-0175">Coiled coil</keyword>
<keyword evidence="3" id="KW-1185">Reference proteome</keyword>
<organism evidence="2 3">
    <name type="scientific">Spiroplasma taiwanense CT-1</name>
    <dbReference type="NCBI Taxonomy" id="1276220"/>
    <lineage>
        <taxon>Bacteria</taxon>
        <taxon>Bacillati</taxon>
        <taxon>Mycoplasmatota</taxon>
        <taxon>Mollicutes</taxon>
        <taxon>Entomoplasmatales</taxon>
        <taxon>Spiroplasmataceae</taxon>
        <taxon>Spiroplasma</taxon>
    </lineage>
</organism>
<accession>S5LZW5</accession>
<evidence type="ECO:0000313" key="3">
    <source>
        <dbReference type="Proteomes" id="UP000014984"/>
    </source>
</evidence>
<dbReference type="RefSeq" id="WP_020834406.1">
    <property type="nucleotide sequence ID" value="NC_021846.1"/>
</dbReference>
<name>S5LZW5_9MOLU</name>
<dbReference type="Proteomes" id="UP000014984">
    <property type="component" value="Chromosome"/>
</dbReference>
<dbReference type="PATRIC" id="fig|1276220.3.peg.662"/>
<evidence type="ECO:0000313" key="2">
    <source>
        <dbReference type="EMBL" id="AGR41267.1"/>
    </source>
</evidence>
<dbReference type="EMBL" id="CP005074">
    <property type="protein sequence ID" value="AGR41267.1"/>
    <property type="molecule type" value="Genomic_DNA"/>
</dbReference>
<dbReference type="AlphaFoldDB" id="S5LZW5"/>
<sequence>MSYCKESFLYLTDLDKKIKEKEVIAKKRKSEFEKKIGAKNYLEEEIEFYKRETQDLEFEIEIIRKIIKDWKLKKEKLLKNNSKEKNNIFKREHKIEGKK</sequence>
<feature type="coiled-coil region" evidence="1">
    <location>
        <begin position="39"/>
        <end position="87"/>
    </location>
</feature>
<proteinExistence type="predicted"/>
<evidence type="ECO:0000256" key="1">
    <source>
        <dbReference type="SAM" id="Coils"/>
    </source>
</evidence>
<protein>
    <submittedName>
        <fullName evidence="2">Uncharacterized protein</fullName>
    </submittedName>
</protein>
<gene>
    <name evidence="2" type="ORF">STAIW_v1c06490</name>
</gene>
<dbReference type="STRING" id="1276220.STAIW_v1c06490"/>
<dbReference type="KEGG" id="stai:STAIW_v1c06490"/>